<gene>
    <name evidence="2" type="ORF">L3556_07370</name>
</gene>
<dbReference type="Proteomes" id="UP001154265">
    <property type="component" value="Unassembled WGS sequence"/>
</dbReference>
<dbReference type="Gene3D" id="1.25.40.10">
    <property type="entry name" value="Tetratricopeptide repeat domain"/>
    <property type="match status" value="1"/>
</dbReference>
<reference evidence="2" key="2">
    <citation type="submission" date="2022-01" db="EMBL/GenBank/DDBJ databases">
        <authorList>
            <person name="Zivanovic Y."/>
            <person name="Moreira D."/>
            <person name="Lopez-Garcia P."/>
        </authorList>
    </citation>
    <scope>NUCLEOTIDE SEQUENCE</scope>
    <source>
        <strain evidence="2">G9</strain>
    </source>
</reference>
<dbReference type="PROSITE" id="PS50005">
    <property type="entry name" value="TPR"/>
    <property type="match status" value="1"/>
</dbReference>
<keyword evidence="1" id="KW-0802">TPR repeat</keyword>
<accession>A0ABT6EY85</accession>
<evidence type="ECO:0000313" key="3">
    <source>
        <dbReference type="Proteomes" id="UP001154265"/>
    </source>
</evidence>
<dbReference type="SUPFAM" id="SSF48452">
    <property type="entry name" value="TPR-like"/>
    <property type="match status" value="1"/>
</dbReference>
<dbReference type="InterPro" id="IPR010328">
    <property type="entry name" value="DUF928"/>
</dbReference>
<dbReference type="InterPro" id="IPR011990">
    <property type="entry name" value="TPR-like_helical_dom_sf"/>
</dbReference>
<name>A0ABT6EY85_9SYNE</name>
<feature type="repeat" description="TPR" evidence="1">
    <location>
        <begin position="39"/>
        <end position="72"/>
    </location>
</feature>
<reference evidence="2" key="1">
    <citation type="journal article" date="2022" name="Genome Biol. Evol.">
        <title>A New Gene Family Diagnostic for Intracellular Biomineralization of Amorphous Ca Carbonates by Cyanobacteria.</title>
        <authorList>
            <person name="Benzerara K."/>
            <person name="Duprat E."/>
            <person name="Bitard-Feildel T."/>
            <person name="Caumes G."/>
            <person name="Cassier-Chauvat C."/>
            <person name="Chauvat F."/>
            <person name="Dezi M."/>
            <person name="Diop S.I."/>
            <person name="Gaschignard G."/>
            <person name="Gorgen S."/>
            <person name="Gugger M."/>
            <person name="Lopez-Garcia P."/>
            <person name="Millet M."/>
            <person name="Skouri-Panet F."/>
            <person name="Moreira D."/>
            <person name="Callebaut I."/>
        </authorList>
    </citation>
    <scope>NUCLEOTIDE SEQUENCE</scope>
    <source>
        <strain evidence="2">G9</strain>
    </source>
</reference>
<evidence type="ECO:0000313" key="2">
    <source>
        <dbReference type="EMBL" id="MDG2990748.1"/>
    </source>
</evidence>
<evidence type="ECO:0000256" key="1">
    <source>
        <dbReference type="PROSITE-ProRule" id="PRU00339"/>
    </source>
</evidence>
<sequence length="306" mass="33708">MNARDFSINVILMGAFTLTTAGLTSLAPMPTALAQAANYDSYMRMGYSLAAKRDYQSAMINFRRALNLRPSDRYAQTAIRNMEAYIARDRIASRPGQNRLAYIPSNLSMPGRTVAGASRAGDCVKGKVPLTALLPNNNLGLTAAAHPSLFFYIPETTAKTAELMVFNEVGELLETQNYAISNVPGIIEVTFDTSKSALTPGEKYRWNFSLTCRTDPSANPFVAGWVERIEMDPNLVQAMVASPLQDRLSLYAANQIWNETLSTLVQLKTSQPNNADITQQWQDYLKDAGIDQSIADMPIVDCCKPM</sequence>
<organism evidence="2 3">
    <name type="scientific">Candidatus Synechococcus calcipolaris G9</name>
    <dbReference type="NCBI Taxonomy" id="1497997"/>
    <lineage>
        <taxon>Bacteria</taxon>
        <taxon>Bacillati</taxon>
        <taxon>Cyanobacteriota</taxon>
        <taxon>Cyanophyceae</taxon>
        <taxon>Synechococcales</taxon>
        <taxon>Synechococcaceae</taxon>
        <taxon>Synechococcus</taxon>
    </lineage>
</organism>
<dbReference type="Pfam" id="PF06051">
    <property type="entry name" value="DUF928"/>
    <property type="match status" value="1"/>
</dbReference>
<keyword evidence="3" id="KW-1185">Reference proteome</keyword>
<comment type="caution">
    <text evidence="2">The sequence shown here is derived from an EMBL/GenBank/DDBJ whole genome shotgun (WGS) entry which is preliminary data.</text>
</comment>
<protein>
    <submittedName>
        <fullName evidence="2">DUF928 domain-containing protein</fullName>
    </submittedName>
</protein>
<dbReference type="RefSeq" id="WP_277866649.1">
    <property type="nucleotide sequence ID" value="NZ_JAKKUT010000002.1"/>
</dbReference>
<dbReference type="InterPro" id="IPR019734">
    <property type="entry name" value="TPR_rpt"/>
</dbReference>
<dbReference type="EMBL" id="JAKKUT010000002">
    <property type="protein sequence ID" value="MDG2990748.1"/>
    <property type="molecule type" value="Genomic_DNA"/>
</dbReference>
<dbReference type="SMART" id="SM00028">
    <property type="entry name" value="TPR"/>
    <property type="match status" value="1"/>
</dbReference>
<proteinExistence type="predicted"/>